<sequence>MVSFKITVAKPKVAGKVKLAAAQTAVTKDIFRRKPFYSFKSSWKMEQFLAGSTRLTRIIQDFKQFELLEFDALTSVCRAIELENEGIRQSWTSALAAISPWKALQLSNVADRVAPEDQRMPSRSATAISARGHYAMRPMPEILDHAAKNNVREALQLSNVADRVAPEDQRMPSRSATAISARGHYAMRPMPKILDHAAKNNVREVREMLEVMGADPNYIHVRKDAWAISDSRLEFYEEITPLVVAAEFGACDVIKVLFNHPQIDVNLSCCAFSDLEIYNYYTAYDMTISKKHPHAAALLRARGVLPASSEHVFKPPFDRVHGRPLRETISQTYEHDDYGEGEMPSWEVGSSPNVDMPDLDDDGFGPAGIVTSPLRWRRPTLEILGLEAKEVLQTLGGTTRAVLTSQVDFFPAKESCQTPARLTWKLPAPLGFSAVCVDKLEMDKAGKFKLEASTDKAVENLQKFMLNVTGEELSNIQARDLLGYLDASSDGRVGMEEFRHFMVPNELQRTDANSFMWHPTKKFRDEQPVSQPWQRSTMTASPAASSKYLATGVPRREEEDPGTGTPRSPK</sequence>
<dbReference type="SUPFAM" id="SSF48403">
    <property type="entry name" value="Ankyrin repeat"/>
    <property type="match status" value="1"/>
</dbReference>
<dbReference type="Gene3D" id="1.25.40.20">
    <property type="entry name" value="Ankyrin repeat-containing domain"/>
    <property type="match status" value="1"/>
</dbReference>
<dbReference type="InterPro" id="IPR011992">
    <property type="entry name" value="EF-hand-dom_pair"/>
</dbReference>
<dbReference type="PROSITE" id="PS00018">
    <property type="entry name" value="EF_HAND_1"/>
    <property type="match status" value="1"/>
</dbReference>
<evidence type="ECO:0000256" key="1">
    <source>
        <dbReference type="ARBA" id="ARBA00022837"/>
    </source>
</evidence>
<dbReference type="InterPro" id="IPR036770">
    <property type="entry name" value="Ankyrin_rpt-contain_sf"/>
</dbReference>
<name>A0A813DC30_POLGL</name>
<dbReference type="Proteomes" id="UP000654075">
    <property type="component" value="Unassembled WGS sequence"/>
</dbReference>
<dbReference type="AlphaFoldDB" id="A0A813DC30"/>
<evidence type="ECO:0000313" key="3">
    <source>
        <dbReference type="EMBL" id="CAE8585120.1"/>
    </source>
</evidence>
<dbReference type="SUPFAM" id="SSF47473">
    <property type="entry name" value="EF-hand"/>
    <property type="match status" value="1"/>
</dbReference>
<dbReference type="EMBL" id="CAJNNV010001471">
    <property type="protein sequence ID" value="CAE8585120.1"/>
    <property type="molecule type" value="Genomic_DNA"/>
</dbReference>
<comment type="caution">
    <text evidence="3">The sequence shown here is derived from an EMBL/GenBank/DDBJ whole genome shotgun (WGS) entry which is preliminary data.</text>
</comment>
<organism evidence="3 4">
    <name type="scientific">Polarella glacialis</name>
    <name type="common">Dinoflagellate</name>
    <dbReference type="NCBI Taxonomy" id="89957"/>
    <lineage>
        <taxon>Eukaryota</taxon>
        <taxon>Sar</taxon>
        <taxon>Alveolata</taxon>
        <taxon>Dinophyceae</taxon>
        <taxon>Suessiales</taxon>
        <taxon>Suessiaceae</taxon>
        <taxon>Polarella</taxon>
    </lineage>
</organism>
<evidence type="ECO:0000256" key="2">
    <source>
        <dbReference type="SAM" id="MobiDB-lite"/>
    </source>
</evidence>
<evidence type="ECO:0000313" key="4">
    <source>
        <dbReference type="Proteomes" id="UP000654075"/>
    </source>
</evidence>
<feature type="region of interest" description="Disordered" evidence="2">
    <location>
        <begin position="524"/>
        <end position="570"/>
    </location>
</feature>
<accession>A0A813DC30</accession>
<dbReference type="InterPro" id="IPR018247">
    <property type="entry name" value="EF_Hand_1_Ca_BS"/>
</dbReference>
<keyword evidence="1" id="KW-0106">Calcium</keyword>
<dbReference type="OrthoDB" id="10531136at2759"/>
<evidence type="ECO:0008006" key="5">
    <source>
        <dbReference type="Google" id="ProtNLM"/>
    </source>
</evidence>
<proteinExistence type="predicted"/>
<feature type="compositionally biased region" description="Polar residues" evidence="2">
    <location>
        <begin position="528"/>
        <end position="544"/>
    </location>
</feature>
<reference evidence="3" key="1">
    <citation type="submission" date="2021-02" db="EMBL/GenBank/DDBJ databases">
        <authorList>
            <person name="Dougan E. K."/>
            <person name="Rhodes N."/>
            <person name="Thang M."/>
            <person name="Chan C."/>
        </authorList>
    </citation>
    <scope>NUCLEOTIDE SEQUENCE</scope>
</reference>
<keyword evidence="4" id="KW-1185">Reference proteome</keyword>
<feature type="non-terminal residue" evidence="3">
    <location>
        <position position="1"/>
    </location>
</feature>
<protein>
    <recommendedName>
        <fullName evidence="5">Calmodulin</fullName>
    </recommendedName>
</protein>
<gene>
    <name evidence="3" type="ORF">PGLA1383_LOCUS4038</name>
</gene>